<feature type="non-terminal residue" evidence="1">
    <location>
        <position position="1"/>
    </location>
</feature>
<accession>A0ACA9QU81</accession>
<gene>
    <name evidence="1" type="ORF">DHETER_LOCUS15503</name>
</gene>
<feature type="non-terminal residue" evidence="1">
    <location>
        <position position="40"/>
    </location>
</feature>
<comment type="caution">
    <text evidence="1">The sequence shown here is derived from an EMBL/GenBank/DDBJ whole genome shotgun (WGS) entry which is preliminary data.</text>
</comment>
<evidence type="ECO:0000313" key="1">
    <source>
        <dbReference type="EMBL" id="CAG8764824.1"/>
    </source>
</evidence>
<organism evidence="1 2">
    <name type="scientific">Dentiscutata heterogama</name>
    <dbReference type="NCBI Taxonomy" id="1316150"/>
    <lineage>
        <taxon>Eukaryota</taxon>
        <taxon>Fungi</taxon>
        <taxon>Fungi incertae sedis</taxon>
        <taxon>Mucoromycota</taxon>
        <taxon>Glomeromycotina</taxon>
        <taxon>Glomeromycetes</taxon>
        <taxon>Diversisporales</taxon>
        <taxon>Gigasporaceae</taxon>
        <taxon>Dentiscutata</taxon>
    </lineage>
</organism>
<dbReference type="Proteomes" id="UP000789702">
    <property type="component" value="Unassembled WGS sequence"/>
</dbReference>
<evidence type="ECO:0000313" key="2">
    <source>
        <dbReference type="Proteomes" id="UP000789702"/>
    </source>
</evidence>
<proteinExistence type="predicted"/>
<reference evidence="1" key="1">
    <citation type="submission" date="2021-06" db="EMBL/GenBank/DDBJ databases">
        <authorList>
            <person name="Kallberg Y."/>
            <person name="Tangrot J."/>
            <person name="Rosling A."/>
        </authorList>
    </citation>
    <scope>NUCLEOTIDE SEQUENCE</scope>
    <source>
        <strain evidence="1">IL203A</strain>
    </source>
</reference>
<sequence length="40" mass="4756">LNEEDRPDSARQWHEFSDNFITNSLPVIMHNITYHASNKQ</sequence>
<protein>
    <submittedName>
        <fullName evidence="1">11511_t:CDS:1</fullName>
    </submittedName>
</protein>
<keyword evidence="2" id="KW-1185">Reference proteome</keyword>
<name>A0ACA9QU81_9GLOM</name>
<dbReference type="EMBL" id="CAJVPU010053263">
    <property type="protein sequence ID" value="CAG8764824.1"/>
    <property type="molecule type" value="Genomic_DNA"/>
</dbReference>